<feature type="coiled-coil region" evidence="1">
    <location>
        <begin position="40"/>
        <end position="71"/>
    </location>
</feature>
<keyword evidence="3" id="KW-1185">Reference proteome</keyword>
<evidence type="ECO:0000313" key="2">
    <source>
        <dbReference type="EMBL" id="KWZ38155.1"/>
    </source>
</evidence>
<dbReference type="Proteomes" id="UP000070255">
    <property type="component" value="Unassembled WGS sequence"/>
</dbReference>
<dbReference type="RefSeq" id="WP_059582085.1">
    <property type="nucleotide sequence ID" value="NZ_CP013418.1"/>
</dbReference>
<organism evidence="2 3">
    <name type="scientific">Burkholderia savannae</name>
    <dbReference type="NCBI Taxonomy" id="1637837"/>
    <lineage>
        <taxon>Bacteria</taxon>
        <taxon>Pseudomonadati</taxon>
        <taxon>Pseudomonadota</taxon>
        <taxon>Betaproteobacteria</taxon>
        <taxon>Burkholderiales</taxon>
        <taxon>Burkholderiaceae</taxon>
        <taxon>Burkholderia</taxon>
        <taxon>pseudomallei group</taxon>
    </lineage>
</organism>
<gene>
    <name evidence="2" type="ORF">WS72_25075</name>
</gene>
<protein>
    <recommendedName>
        <fullName evidence="4">Type III secretion protein L</fullName>
    </recommendedName>
</protein>
<evidence type="ECO:0000313" key="3">
    <source>
        <dbReference type="Proteomes" id="UP000070255"/>
    </source>
</evidence>
<keyword evidence="1" id="KW-0175">Coiled coil</keyword>
<dbReference type="EMBL" id="LNJQ01000004">
    <property type="protein sequence ID" value="KWZ38155.1"/>
    <property type="molecule type" value="Genomic_DNA"/>
</dbReference>
<evidence type="ECO:0000256" key="1">
    <source>
        <dbReference type="SAM" id="Coils"/>
    </source>
</evidence>
<name>A0ABR5T4N4_9BURK</name>
<evidence type="ECO:0008006" key="4">
    <source>
        <dbReference type="Google" id="ProtNLM"/>
    </source>
</evidence>
<proteinExistence type="predicted"/>
<comment type="caution">
    <text evidence="2">The sequence shown here is derived from an EMBL/GenBank/DDBJ whole genome shotgun (WGS) entry which is preliminary data.</text>
</comment>
<accession>A0ABR5T4N4</accession>
<reference evidence="2 3" key="1">
    <citation type="submission" date="2015-11" db="EMBL/GenBank/DDBJ databases">
        <authorList>
            <person name="Sahl J."/>
            <person name="Wagner D."/>
            <person name="Keim P."/>
        </authorList>
    </citation>
    <scope>NUCLEOTIDE SEQUENCE [LARGE SCALE GENOMIC DNA]</scope>
    <source>
        <strain evidence="2 3">BDU18</strain>
    </source>
</reference>
<sequence length="224" mass="24652">MNGLVPPIVSLPGPAPLDVHLPADALARYCDAAAVVAAARDEARALVDQARRELDAARQAAERVRDDAYREGAARAEAELECRRDTLIDDTVRWLIDAREAEARIAERIDARVRALVASVVEPYLGTHEPVALLAQRVRVRVRADAHGQAFRVFVSPANLPRARGALGHDPRVRIDADTALSDRAARFETPDAIVRFDLDRHLRLLLARLAGPTEETRSDAQPY</sequence>